<gene>
    <name evidence="4" type="ORF">F1649_14640</name>
</gene>
<feature type="domain" description="Protein FecR C-terminal" evidence="3">
    <location>
        <begin position="273"/>
        <end position="340"/>
    </location>
</feature>
<evidence type="ECO:0000259" key="3">
    <source>
        <dbReference type="Pfam" id="PF16344"/>
    </source>
</evidence>
<evidence type="ECO:0000256" key="1">
    <source>
        <dbReference type="SAM" id="Phobius"/>
    </source>
</evidence>
<accession>A0A5M9H8X7</accession>
<dbReference type="Gene3D" id="2.60.120.1440">
    <property type="match status" value="1"/>
</dbReference>
<dbReference type="AlphaFoldDB" id="A0A5M9H8X7"/>
<name>A0A5M9H8X7_9SPHI</name>
<proteinExistence type="predicted"/>
<dbReference type="EMBL" id="VWNE01000023">
    <property type="protein sequence ID" value="KAA8481557.1"/>
    <property type="molecule type" value="Genomic_DNA"/>
</dbReference>
<dbReference type="Proteomes" id="UP000322918">
    <property type="component" value="Unassembled WGS sequence"/>
</dbReference>
<feature type="transmembrane region" description="Helical" evidence="1">
    <location>
        <begin position="76"/>
        <end position="96"/>
    </location>
</feature>
<keyword evidence="1" id="KW-0812">Transmembrane</keyword>
<dbReference type="InterPro" id="IPR012373">
    <property type="entry name" value="Ferrdict_sens_TM"/>
</dbReference>
<organism evidence="4 5">
    <name type="scientific">Arcticibacter tournemirensis</name>
    <dbReference type="NCBI Taxonomy" id="699437"/>
    <lineage>
        <taxon>Bacteria</taxon>
        <taxon>Pseudomonadati</taxon>
        <taxon>Bacteroidota</taxon>
        <taxon>Sphingobacteriia</taxon>
        <taxon>Sphingobacteriales</taxon>
        <taxon>Sphingobacteriaceae</taxon>
        <taxon>Arcticibacter</taxon>
    </lineage>
</organism>
<dbReference type="InterPro" id="IPR032508">
    <property type="entry name" value="FecR_C"/>
</dbReference>
<dbReference type="RefSeq" id="WP_141813767.1">
    <property type="nucleotide sequence ID" value="NZ_VFPL01000001.1"/>
</dbReference>
<dbReference type="InterPro" id="IPR006860">
    <property type="entry name" value="FecR"/>
</dbReference>
<feature type="domain" description="FecR protein" evidence="2">
    <location>
        <begin position="123"/>
        <end position="211"/>
    </location>
</feature>
<sequence>MSREAFHQLLQRYLDGNCTSEEKKIVEQWYGLLDKNDLPEVPEESFNEIEQRLWDKVKPESEFVERRAEKKVVRSMWIRISVAAAVVLVTLVAGLLTRYQNEEPEFLAENALSNLGEKINHTDHRIAVLLEDGSRVVLKPKASISYPRHFSARKREVILKGEAFFDVSKNPGRPFLVFNDDVIIRVVGTSFTVKPGRGFRKTEVLVSSGKVIVTEKPTRKSFARLFNLEDKVELTPNQKATFDPSDGHLEVGLVDDPVPLISPENGSRQSVSFIFNESPISSVLDELEKVYGVKIVTRNDAMKHCTFTGDLSGQDLYSKLEFICQSIKASYEIKGVTIYIEGKGCN</sequence>
<dbReference type="Pfam" id="PF16344">
    <property type="entry name" value="FecR_C"/>
    <property type="match status" value="1"/>
</dbReference>
<keyword evidence="1" id="KW-1133">Transmembrane helix</keyword>
<dbReference type="PIRSF" id="PIRSF018266">
    <property type="entry name" value="FecR"/>
    <property type="match status" value="1"/>
</dbReference>
<comment type="caution">
    <text evidence="4">The sequence shown here is derived from an EMBL/GenBank/DDBJ whole genome shotgun (WGS) entry which is preliminary data.</text>
</comment>
<evidence type="ECO:0000313" key="4">
    <source>
        <dbReference type="EMBL" id="KAA8481557.1"/>
    </source>
</evidence>
<protein>
    <submittedName>
        <fullName evidence="4">DUF4974 domain-containing protein</fullName>
    </submittedName>
</protein>
<keyword evidence="1" id="KW-0472">Membrane</keyword>
<keyword evidence="5" id="KW-1185">Reference proteome</keyword>
<dbReference type="GO" id="GO:0016989">
    <property type="term" value="F:sigma factor antagonist activity"/>
    <property type="evidence" value="ECO:0007669"/>
    <property type="project" value="TreeGrafter"/>
</dbReference>
<dbReference type="OrthoDB" id="645173at2"/>
<dbReference type="Pfam" id="PF04773">
    <property type="entry name" value="FecR"/>
    <property type="match status" value="1"/>
</dbReference>
<dbReference type="PANTHER" id="PTHR30273:SF2">
    <property type="entry name" value="PROTEIN FECR"/>
    <property type="match status" value="1"/>
</dbReference>
<dbReference type="PANTHER" id="PTHR30273">
    <property type="entry name" value="PERIPLASMIC SIGNAL SENSOR AND SIGMA FACTOR ACTIVATOR FECR-RELATED"/>
    <property type="match status" value="1"/>
</dbReference>
<dbReference type="Gene3D" id="3.55.50.30">
    <property type="match status" value="1"/>
</dbReference>
<reference evidence="4 5" key="1">
    <citation type="submission" date="2019-09" db="EMBL/GenBank/DDBJ databases">
        <title>Pararcticibacter amylolyticus gen. nov., sp. nov., isolated from a rottenly hemp rope, and reclassification of Pedobacter tournemirensis as Pararcticibacter tournemirensis comb. nov.</title>
        <authorList>
            <person name="Cai Y."/>
        </authorList>
    </citation>
    <scope>NUCLEOTIDE SEQUENCE [LARGE SCALE GENOMIC DNA]</scope>
    <source>
        <strain evidence="4 5">TF5-37.2-LB10</strain>
    </source>
</reference>
<evidence type="ECO:0000259" key="2">
    <source>
        <dbReference type="Pfam" id="PF04773"/>
    </source>
</evidence>
<evidence type="ECO:0000313" key="5">
    <source>
        <dbReference type="Proteomes" id="UP000322918"/>
    </source>
</evidence>